<keyword evidence="2" id="KW-0963">Cytoplasm</keyword>
<evidence type="ECO:0000256" key="1">
    <source>
        <dbReference type="ARBA" id="ARBA00004496"/>
    </source>
</evidence>
<dbReference type="VEuPathDB" id="TrichDB:TRFO_37350"/>
<dbReference type="InterPro" id="IPR000904">
    <property type="entry name" value="Sec7_dom"/>
</dbReference>
<dbReference type="Gene3D" id="1.25.10.10">
    <property type="entry name" value="Leucine-rich Repeat Variant"/>
    <property type="match status" value="1"/>
</dbReference>
<feature type="region of interest" description="Disordered" evidence="3">
    <location>
        <begin position="382"/>
        <end position="409"/>
    </location>
</feature>
<dbReference type="CDD" id="cd00171">
    <property type="entry name" value="Sec7"/>
    <property type="match status" value="1"/>
</dbReference>
<gene>
    <name evidence="5" type="ORF">TRFO_37350</name>
</gene>
<dbReference type="InterPro" id="IPR035999">
    <property type="entry name" value="Sec7_dom_sf"/>
</dbReference>
<dbReference type="PANTHER" id="PTHR10663:SF375">
    <property type="entry name" value="LD29171P"/>
    <property type="match status" value="1"/>
</dbReference>
<comment type="subcellular location">
    <subcellularLocation>
        <location evidence="1">Cytoplasm</location>
    </subcellularLocation>
</comment>
<dbReference type="Proteomes" id="UP000179807">
    <property type="component" value="Unassembled WGS sequence"/>
</dbReference>
<keyword evidence="6" id="KW-1185">Reference proteome</keyword>
<dbReference type="GeneID" id="94846076"/>
<dbReference type="AlphaFoldDB" id="A0A1J4JBA3"/>
<dbReference type="PANTHER" id="PTHR10663">
    <property type="entry name" value="GUANYL-NUCLEOTIDE EXCHANGE FACTOR"/>
    <property type="match status" value="1"/>
</dbReference>
<dbReference type="EMBL" id="MLAK01001174">
    <property type="protein sequence ID" value="OHS96462.1"/>
    <property type="molecule type" value="Genomic_DNA"/>
</dbReference>
<dbReference type="PROSITE" id="PS50190">
    <property type="entry name" value="SEC7"/>
    <property type="match status" value="1"/>
</dbReference>
<evidence type="ECO:0000313" key="5">
    <source>
        <dbReference type="EMBL" id="OHS96462.1"/>
    </source>
</evidence>
<name>A0A1J4JBA3_9EUKA</name>
<dbReference type="SUPFAM" id="SSF48425">
    <property type="entry name" value="Sec7 domain"/>
    <property type="match status" value="1"/>
</dbReference>
<dbReference type="GO" id="GO:0005085">
    <property type="term" value="F:guanyl-nucleotide exchange factor activity"/>
    <property type="evidence" value="ECO:0007669"/>
    <property type="project" value="InterPro"/>
</dbReference>
<evidence type="ECO:0000313" key="6">
    <source>
        <dbReference type="Proteomes" id="UP000179807"/>
    </source>
</evidence>
<dbReference type="RefSeq" id="XP_068349599.1">
    <property type="nucleotide sequence ID" value="XM_068511372.1"/>
</dbReference>
<evidence type="ECO:0000256" key="3">
    <source>
        <dbReference type="SAM" id="MobiDB-lite"/>
    </source>
</evidence>
<dbReference type="InterPro" id="IPR015403">
    <property type="entry name" value="Mon2/Sec7/BIG1-like_HDS"/>
</dbReference>
<dbReference type="Gene3D" id="1.10.1000.11">
    <property type="entry name" value="Arf Nucleotide-binding Site Opener,domain 2"/>
    <property type="match status" value="1"/>
</dbReference>
<reference evidence="5" key="1">
    <citation type="submission" date="2016-10" db="EMBL/GenBank/DDBJ databases">
        <authorList>
            <person name="Benchimol M."/>
            <person name="Almeida L.G."/>
            <person name="Vasconcelos A.T."/>
            <person name="Perreira-Neves A."/>
            <person name="Rosa I.A."/>
            <person name="Tasca T."/>
            <person name="Bogo M.R."/>
            <person name="de Souza W."/>
        </authorList>
    </citation>
    <scope>NUCLEOTIDE SEQUENCE [LARGE SCALE GENOMIC DNA]</scope>
    <source>
        <strain evidence="5">K</strain>
    </source>
</reference>
<accession>A0A1J4JBA3</accession>
<evidence type="ECO:0000259" key="4">
    <source>
        <dbReference type="PROSITE" id="PS50190"/>
    </source>
</evidence>
<sequence length="1280" mass="145228">MTDSIKDQIFLITPFIKDLEKIASSKKDKALKALVKNAKEGFQFPDIEPSLELLISHVEDKNPEVQSICIHAFQDLFTSKQFDFFLSANHSSMLLKSLIGIITTVKSKSSLFTEACQCLSYFLLSSNQQLYIHNAEILFLFNNLFAVHSKHSNEHARKNIEGVIKRFLHNLESLASRSSEKVDDYICLDIKSSAGSLVKCIQNENICPETAKLIISLLESIVFDAAPQFKECESYQHILLVEIPQLFIQYSLNAPDSVFPSISDFFTRFVGIGQPVLASFPTIIDQMITPAIEAQNDSALRALSLLSKFCGSHESPYLISVFAICDCSSTECKRVFETVYQAISKMAMDNVVNPPKVNSCLAFLNKSLNSFQKFFMKLQENKNSNDNSNEDENNIENKNENKAENDPQYADIVSQEREVLDKKMTVEGCAKAFNKSPKKGVLSIINSGLAENNPPSLAQFIKDCQLLEPAVVSDFLGRPENAEILNEYIKTFNFTKMSIDNALRELCSQFRLPGESQQIDRVMLSFASKYHTDNPTMSEDAAYVLSFSIIMLHTDIHNTNVVRKITCDEWIDNTRNVKEACEVEISTLREIYSRIVAKPMKDGSLSPYAEAATLKRRGKKQLQRLMSQEQKNVTITREILYLAFDRLWSTLFAAFSLCIQEIPDDTTVSLALQGQQRLVFFLSHFRMTKELESVISFICVFSTTAESDQRRIAGIESILKICKEDANELGDTAWLPILELFSTLMRNSSPLDGAKPVEQDIQLTPMESVINLPVDKIEQVYESATQLNRFSYISFLNCICRVSISEVFMNPPSLYSFQKIVDIAIANVNRVRFVWSQSWNIFNSHFCRVGCLAHNEIAMFTVRQLVRVVTAVTEDSDKWKHFQYETLMPYCTIFQNQSLYEPRRFIIAALSHLIGEVPLNKAWDALLDIFEIAATDKSSEIVQHSFEMLESAVATIPDIYSSKATVVLIKMATQNVFPDIIVSSMSFSIAFALKVQPITPSLFNIVQIALNSTSKEVMALAANLYFLLVLKYDSEPWESIENMYILPLFATPKKELQVQLMQEVFRTLLPAAGEKSLSLIPQITLMFIEVNDGEVLDPLTREIVTLAGSEDSSEVLQRISTQMLEMIFNSGAVKPEMLLTLYSNIRPSVAFYDVIIFCIKQSMNLQSPQLVRKGFEILISVTEQYYSKEMNKKYDISTADIIIAVLMFINSQTNDAAKDLLHFVTSEMKKCEYKYIRCKKIEFQRTVFAFFLNESRPIRELAKELADTSQKLFIEEQNIA</sequence>
<comment type="caution">
    <text evidence="5">The sequence shown here is derived from an EMBL/GenBank/DDBJ whole genome shotgun (WGS) entry which is preliminary data.</text>
</comment>
<dbReference type="GO" id="GO:0005737">
    <property type="term" value="C:cytoplasm"/>
    <property type="evidence" value="ECO:0007669"/>
    <property type="project" value="UniProtKB-SubCell"/>
</dbReference>
<dbReference type="SMART" id="SM00222">
    <property type="entry name" value="Sec7"/>
    <property type="match status" value="1"/>
</dbReference>
<dbReference type="OrthoDB" id="430364at2759"/>
<dbReference type="GO" id="GO:0032012">
    <property type="term" value="P:regulation of ARF protein signal transduction"/>
    <property type="evidence" value="ECO:0007669"/>
    <property type="project" value="InterPro"/>
</dbReference>
<dbReference type="Pfam" id="PF09324">
    <property type="entry name" value="Sec7-like_HDS"/>
    <property type="match status" value="1"/>
</dbReference>
<proteinExistence type="predicted"/>
<protein>
    <submittedName>
        <fullName evidence="5">Sec7 domain containing protein</fullName>
    </submittedName>
</protein>
<dbReference type="Pfam" id="PF01369">
    <property type="entry name" value="Sec7"/>
    <property type="match status" value="1"/>
</dbReference>
<dbReference type="InterPro" id="IPR016024">
    <property type="entry name" value="ARM-type_fold"/>
</dbReference>
<dbReference type="InterPro" id="IPR011989">
    <property type="entry name" value="ARM-like"/>
</dbReference>
<evidence type="ECO:0000256" key="2">
    <source>
        <dbReference type="ARBA" id="ARBA00022490"/>
    </source>
</evidence>
<feature type="domain" description="SEC7" evidence="4">
    <location>
        <begin position="414"/>
        <end position="598"/>
    </location>
</feature>
<organism evidence="5 6">
    <name type="scientific">Tritrichomonas foetus</name>
    <dbReference type="NCBI Taxonomy" id="1144522"/>
    <lineage>
        <taxon>Eukaryota</taxon>
        <taxon>Metamonada</taxon>
        <taxon>Parabasalia</taxon>
        <taxon>Tritrichomonadida</taxon>
        <taxon>Tritrichomonadidae</taxon>
        <taxon>Tritrichomonas</taxon>
    </lineage>
</organism>
<dbReference type="InterPro" id="IPR023394">
    <property type="entry name" value="Sec7_C_sf"/>
</dbReference>
<dbReference type="Gene3D" id="1.10.220.20">
    <property type="match status" value="1"/>
</dbReference>
<dbReference type="SUPFAM" id="SSF48371">
    <property type="entry name" value="ARM repeat"/>
    <property type="match status" value="2"/>
</dbReference>
<feature type="compositionally biased region" description="Basic and acidic residues" evidence="3">
    <location>
        <begin position="395"/>
        <end position="405"/>
    </location>
</feature>